<feature type="region of interest" description="Disordered" evidence="13">
    <location>
        <begin position="962"/>
        <end position="982"/>
    </location>
</feature>
<dbReference type="PANTHER" id="PTHR14043:SF2">
    <property type="entry name" value="HOMEOBOX PROTEIN CUT"/>
    <property type="match status" value="1"/>
</dbReference>
<feature type="region of interest" description="Disordered" evidence="13">
    <location>
        <begin position="128"/>
        <end position="180"/>
    </location>
</feature>
<evidence type="ECO:0000256" key="2">
    <source>
        <dbReference type="ARBA" id="ARBA00008190"/>
    </source>
</evidence>
<name>A0A7R8ZIB7_9CRUS</name>
<dbReference type="InterPro" id="IPR001356">
    <property type="entry name" value="HD"/>
</dbReference>
<keyword evidence="6 10" id="KW-0238">DNA-binding</keyword>
<evidence type="ECO:0000256" key="12">
    <source>
        <dbReference type="RuleBase" id="RU361129"/>
    </source>
</evidence>
<feature type="region of interest" description="Disordered" evidence="13">
    <location>
        <begin position="524"/>
        <end position="598"/>
    </location>
</feature>
<dbReference type="Pfam" id="PF02376">
    <property type="entry name" value="CUT"/>
    <property type="match status" value="3"/>
</dbReference>
<gene>
    <name evidence="14" type="ORF">CTOB1V02_LOCUS429</name>
</gene>
<evidence type="ECO:0000256" key="9">
    <source>
        <dbReference type="ARBA" id="ARBA00023242"/>
    </source>
</evidence>
<evidence type="ECO:0000256" key="4">
    <source>
        <dbReference type="ARBA" id="ARBA00023015"/>
    </source>
</evidence>
<dbReference type="InterPro" id="IPR010982">
    <property type="entry name" value="Lambda_DNA-bd_dom_sf"/>
</dbReference>
<dbReference type="CDD" id="cd00086">
    <property type="entry name" value="homeodomain"/>
    <property type="match status" value="1"/>
</dbReference>
<feature type="region of interest" description="Disordered" evidence="13">
    <location>
        <begin position="340"/>
        <end position="369"/>
    </location>
</feature>
<evidence type="ECO:0000256" key="3">
    <source>
        <dbReference type="ARBA" id="ARBA00022737"/>
    </source>
</evidence>
<dbReference type="SUPFAM" id="SSF46689">
    <property type="entry name" value="Homeodomain-like"/>
    <property type="match status" value="1"/>
</dbReference>
<dbReference type="PANTHER" id="PTHR14043">
    <property type="entry name" value="CCAAT DISPLACEMENT PROTEIN-RELATED"/>
    <property type="match status" value="1"/>
</dbReference>
<feature type="compositionally biased region" description="Basic and acidic residues" evidence="13">
    <location>
        <begin position="1140"/>
        <end position="1157"/>
    </location>
</feature>
<dbReference type="InterPro" id="IPR009057">
    <property type="entry name" value="Homeodomain-like_sf"/>
</dbReference>
<feature type="compositionally biased region" description="Low complexity" evidence="13">
    <location>
        <begin position="582"/>
        <end position="598"/>
    </location>
</feature>
<feature type="compositionally biased region" description="Acidic residues" evidence="13">
    <location>
        <begin position="1070"/>
        <end position="1079"/>
    </location>
</feature>
<dbReference type="OrthoDB" id="10257567at2759"/>
<evidence type="ECO:0000256" key="11">
    <source>
        <dbReference type="RuleBase" id="RU000682"/>
    </source>
</evidence>
<dbReference type="InterPro" id="IPR017970">
    <property type="entry name" value="Homeobox_CS"/>
</dbReference>
<keyword evidence="5" id="KW-0175">Coiled coil</keyword>
<feature type="compositionally biased region" description="Basic and acidic residues" evidence="13">
    <location>
        <begin position="1034"/>
        <end position="1051"/>
    </location>
</feature>
<keyword evidence="8 12" id="KW-0804">Transcription</keyword>
<dbReference type="GO" id="GO:0005634">
    <property type="term" value="C:nucleus"/>
    <property type="evidence" value="ECO:0007669"/>
    <property type="project" value="UniProtKB-SubCell"/>
</dbReference>
<keyword evidence="4 12" id="KW-0805">Transcription regulation</keyword>
<evidence type="ECO:0000256" key="10">
    <source>
        <dbReference type="PROSITE-ProRule" id="PRU00108"/>
    </source>
</evidence>
<dbReference type="PROSITE" id="PS50071">
    <property type="entry name" value="HOMEOBOX_2"/>
    <property type="match status" value="1"/>
</dbReference>
<feature type="compositionally biased region" description="Low complexity" evidence="13">
    <location>
        <begin position="1081"/>
        <end position="1091"/>
    </location>
</feature>
<evidence type="ECO:0000256" key="13">
    <source>
        <dbReference type="SAM" id="MobiDB-lite"/>
    </source>
</evidence>
<evidence type="ECO:0000256" key="6">
    <source>
        <dbReference type="ARBA" id="ARBA00023125"/>
    </source>
</evidence>
<evidence type="ECO:0000256" key="8">
    <source>
        <dbReference type="ARBA" id="ARBA00023163"/>
    </source>
</evidence>
<dbReference type="InterPro" id="IPR003350">
    <property type="entry name" value="CUT_dom"/>
</dbReference>
<keyword evidence="3" id="KW-0677">Repeat</keyword>
<dbReference type="GO" id="GO:0000981">
    <property type="term" value="F:DNA-binding transcription factor activity, RNA polymerase II-specific"/>
    <property type="evidence" value="ECO:0007669"/>
    <property type="project" value="InterPro"/>
</dbReference>
<feature type="compositionally biased region" description="Basic and acidic residues" evidence="13">
    <location>
        <begin position="12"/>
        <end position="24"/>
    </location>
</feature>
<comment type="subcellular location">
    <subcellularLocation>
        <location evidence="1 10 11">Nucleus</location>
    </subcellularLocation>
</comment>
<feature type="region of interest" description="Disordered" evidence="13">
    <location>
        <begin position="1032"/>
        <end position="1157"/>
    </location>
</feature>
<dbReference type="GO" id="GO:0030154">
    <property type="term" value="P:cell differentiation"/>
    <property type="evidence" value="ECO:0007669"/>
    <property type="project" value="UniProtKB-ARBA"/>
</dbReference>
<evidence type="ECO:0000313" key="14">
    <source>
        <dbReference type="EMBL" id="CAD7222421.1"/>
    </source>
</evidence>
<dbReference type="SMART" id="SM01109">
    <property type="entry name" value="CUT"/>
    <property type="match status" value="3"/>
</dbReference>
<dbReference type="PROSITE" id="PS00027">
    <property type="entry name" value="HOMEOBOX_1"/>
    <property type="match status" value="1"/>
</dbReference>
<reference evidence="14" key="1">
    <citation type="submission" date="2020-11" db="EMBL/GenBank/DDBJ databases">
        <authorList>
            <person name="Tran Van P."/>
        </authorList>
    </citation>
    <scope>NUCLEOTIDE SEQUENCE</scope>
</reference>
<evidence type="ECO:0000256" key="7">
    <source>
        <dbReference type="ARBA" id="ARBA00023155"/>
    </source>
</evidence>
<protein>
    <recommendedName>
        <fullName evidence="12">Homeobox protein cut-like</fullName>
    </recommendedName>
</protein>
<dbReference type="EMBL" id="OB660056">
    <property type="protein sequence ID" value="CAD7222421.1"/>
    <property type="molecule type" value="Genomic_DNA"/>
</dbReference>
<feature type="DNA-binding region" description="Homeobox" evidence="10">
    <location>
        <begin position="904"/>
        <end position="963"/>
    </location>
</feature>
<evidence type="ECO:0000256" key="5">
    <source>
        <dbReference type="ARBA" id="ARBA00023054"/>
    </source>
</evidence>
<organism evidence="14">
    <name type="scientific">Cyprideis torosa</name>
    <dbReference type="NCBI Taxonomy" id="163714"/>
    <lineage>
        <taxon>Eukaryota</taxon>
        <taxon>Metazoa</taxon>
        <taxon>Ecdysozoa</taxon>
        <taxon>Arthropoda</taxon>
        <taxon>Crustacea</taxon>
        <taxon>Oligostraca</taxon>
        <taxon>Ostracoda</taxon>
        <taxon>Podocopa</taxon>
        <taxon>Podocopida</taxon>
        <taxon>Cytherocopina</taxon>
        <taxon>Cytheroidea</taxon>
        <taxon>Cytherideidae</taxon>
        <taxon>Cyprideis</taxon>
    </lineage>
</organism>
<feature type="region of interest" description="Disordered" evidence="13">
    <location>
        <begin position="1"/>
        <end position="59"/>
    </location>
</feature>
<feature type="region of interest" description="Disordered" evidence="13">
    <location>
        <begin position="421"/>
        <end position="467"/>
    </location>
</feature>
<keyword evidence="9 10" id="KW-0539">Nucleus</keyword>
<proteinExistence type="inferred from homology"/>
<sequence length="1157" mass="128433">MQQCTLPVDPEVPERNCWTERSPTEQELLPTFKGESIMAAPNSESGGKEEASVTPPSKAELERKLADKKEMGRSTIGPANFILRIQSSAGTKPVSMWGWRMRGPSEGYDTQQRVIEELRQRLEDTKNYQQLKEEVSSLRTRRGHRSPLEEPQPSPTGSAEEDGGSPKAPPEFRPTPDGDMRQAMMNHQLLSGLSQFPHHVNEEMVVRSDELTPPVKLFKIEPSGIPKSDPVEARLQEMLRYNMEIHQHTTLDTLFLARRVRELLSIHNIGQRLFAKYVLGLSLFAKYVLGLSQGTVSELLSKPKPWDKLTEKGRDSYRKMHAWAVDENAVMYLKQMVPKRGTGGSSVTSPVGTPRNPPTPTKLDEPSIEAKEKINRILFEAQTAMKQQRSMPEEALQSNNTYDQLYRAALAQQQAQRAQLQRQNELKAREEKDLNLAKSASVKRESPEPEDSAPRLNPQSQTDKDGSKAFMEQYQRSLREFHPSMFMGRNPEEIQLAFQIYQQEILKMTMLQRDPSAAAAFLSGNRERRSPPFMAGGKDAVEGGSLKENGRGDLESSLEGGDGRRSAFSPLVKHESGEALYSPSSSTSSPQSPTMSVTSPLQRMQNITNALMNQKNGPSLSLQTSQRSHRPVLPPITQQQFDKYPNLNTEEVVKKVKEQLSQFSISQRLFGESVLGLSQGSVSDLLARPKPWHMLTQKGISTVSSQLLQRVGVNAFEAPSSQSNVTLPTSPQQNLGPGLLGLGSPPSSSIPTVLPFQFPNPAFLESIKNAVNLKDSQSSVYEKAAMGAELDTQALTNRVKEVLLANNIGQKLFGDAVLGLSQGSVSELLSKPKPWHLLSVKGREPFVRMHLWLSDPASIDNLQRIKSERREDKRKRSFGSMNEASSDSTDHLSASPAPSPTPGAKKQRVLFTEEQKEALRLAYRLDTYPNIATIEFLAQELALPLRTVSNWFHNHRMRLKQQVPHRESNSPPLPPMPPREAGGTFDPIQFRLLLQQRLLHLAKEKNPLLGLPHPLMNLSSLPSVASQVGLDLRLSPKNDPDSGHSEGHSDVDQENSYSAPGTPVDASRLEEEDRSEEADTPSRTPSCTSSSSRRKSAAPQWVNPKWVSTTLVKREEGGAAEEGSGGVPKLPNGEEGEGGAELKQEDAVRQTEMVHHP</sequence>
<dbReference type="SUPFAM" id="SSF47413">
    <property type="entry name" value="lambda repressor-like DNA-binding domains"/>
    <property type="match status" value="3"/>
</dbReference>
<feature type="region of interest" description="Disordered" evidence="13">
    <location>
        <begin position="864"/>
        <end position="908"/>
    </location>
</feature>
<dbReference type="Pfam" id="PF00046">
    <property type="entry name" value="Homeodomain"/>
    <property type="match status" value="1"/>
</dbReference>
<feature type="compositionally biased region" description="Low complexity" evidence="13">
    <location>
        <begin position="345"/>
        <end position="354"/>
    </location>
</feature>
<dbReference type="PROSITE" id="PS51042">
    <property type="entry name" value="CUT"/>
    <property type="match status" value="3"/>
</dbReference>
<dbReference type="SMART" id="SM00389">
    <property type="entry name" value="HOX"/>
    <property type="match status" value="1"/>
</dbReference>
<dbReference type="AlphaFoldDB" id="A0A7R8ZIB7"/>
<dbReference type="Gene3D" id="1.10.260.40">
    <property type="entry name" value="lambda repressor-like DNA-binding domains"/>
    <property type="match status" value="3"/>
</dbReference>
<feature type="compositionally biased region" description="Basic and acidic residues" evidence="13">
    <location>
        <begin position="424"/>
        <end position="435"/>
    </location>
</feature>
<dbReference type="Gene3D" id="1.10.10.60">
    <property type="entry name" value="Homeodomain-like"/>
    <property type="match status" value="1"/>
</dbReference>
<dbReference type="GO" id="GO:0000977">
    <property type="term" value="F:RNA polymerase II transcription regulatory region sequence-specific DNA binding"/>
    <property type="evidence" value="ECO:0007669"/>
    <property type="project" value="TreeGrafter"/>
</dbReference>
<evidence type="ECO:0000256" key="1">
    <source>
        <dbReference type="ARBA" id="ARBA00004123"/>
    </source>
</evidence>
<dbReference type="FunFam" id="1.10.10.60:FF:000298">
    <property type="entry name" value="Homeobox protein cut-like"/>
    <property type="match status" value="1"/>
</dbReference>
<accession>A0A7R8ZIB7</accession>
<dbReference type="FunFam" id="1.10.260.40:FF:000004">
    <property type="entry name" value="Cut-like homeobox 1a"/>
    <property type="match status" value="1"/>
</dbReference>
<keyword evidence="7 10" id="KW-0371">Homeobox</keyword>
<comment type="similarity">
    <text evidence="2 12">Belongs to the CUT homeobox family.</text>
</comment>